<dbReference type="PANTHER" id="PTHR24171">
    <property type="entry name" value="ANKYRIN REPEAT DOMAIN-CONTAINING PROTEIN 39-RELATED"/>
    <property type="match status" value="1"/>
</dbReference>
<reference evidence="4" key="1">
    <citation type="submission" date="2021-01" db="EMBL/GenBank/DDBJ databases">
        <authorList>
            <consortium name="Aspergillus puulaauensis MK2 genome sequencing consortium"/>
            <person name="Kazuki M."/>
            <person name="Futagami T."/>
        </authorList>
    </citation>
    <scope>NUCLEOTIDE SEQUENCE</scope>
    <source>
        <strain evidence="4">MK2</strain>
    </source>
</reference>
<evidence type="ECO:0000313" key="4">
    <source>
        <dbReference type="EMBL" id="BCS19572.1"/>
    </source>
</evidence>
<dbReference type="OrthoDB" id="20872at2759"/>
<dbReference type="SMART" id="SM00248">
    <property type="entry name" value="ANK"/>
    <property type="match status" value="6"/>
</dbReference>
<reference evidence="4" key="2">
    <citation type="submission" date="2021-02" db="EMBL/GenBank/DDBJ databases">
        <title>Aspergillus puulaauensis MK2 genome sequence.</title>
        <authorList>
            <person name="Futagami T."/>
            <person name="Mori K."/>
            <person name="Kadooka C."/>
            <person name="Tanaka T."/>
        </authorList>
    </citation>
    <scope>NUCLEOTIDE SEQUENCE</scope>
    <source>
        <strain evidence="4">MK2</strain>
    </source>
</reference>
<dbReference type="GeneID" id="64969577"/>
<evidence type="ECO:0000313" key="5">
    <source>
        <dbReference type="Proteomes" id="UP000654913"/>
    </source>
</evidence>
<dbReference type="EMBL" id="AP024444">
    <property type="protein sequence ID" value="BCS19572.1"/>
    <property type="molecule type" value="Genomic_DNA"/>
</dbReference>
<dbReference type="InterPro" id="IPR036770">
    <property type="entry name" value="Ankyrin_rpt-contain_sf"/>
</dbReference>
<feature type="repeat" description="ANK" evidence="3">
    <location>
        <begin position="247"/>
        <end position="283"/>
    </location>
</feature>
<dbReference type="PROSITE" id="PS50088">
    <property type="entry name" value="ANK_REPEAT"/>
    <property type="match status" value="5"/>
</dbReference>
<name>A0A7R8AIL0_9EURO</name>
<dbReference type="PROSITE" id="PS50297">
    <property type="entry name" value="ANK_REP_REGION"/>
    <property type="match status" value="5"/>
</dbReference>
<keyword evidence="2 3" id="KW-0040">ANK repeat</keyword>
<feature type="repeat" description="ANK" evidence="3">
    <location>
        <begin position="148"/>
        <end position="180"/>
    </location>
</feature>
<accession>A0A7R8AIL0</accession>
<protein>
    <recommendedName>
        <fullName evidence="6">Ankyrin repeat-containing domain protein</fullName>
    </recommendedName>
</protein>
<dbReference type="AlphaFoldDB" id="A0A7R8AIL0"/>
<dbReference type="KEGG" id="apuu:APUU_20004S"/>
<organism evidence="4 5">
    <name type="scientific">Aspergillus puulaauensis</name>
    <dbReference type="NCBI Taxonomy" id="1220207"/>
    <lineage>
        <taxon>Eukaryota</taxon>
        <taxon>Fungi</taxon>
        <taxon>Dikarya</taxon>
        <taxon>Ascomycota</taxon>
        <taxon>Pezizomycotina</taxon>
        <taxon>Eurotiomycetes</taxon>
        <taxon>Eurotiomycetidae</taxon>
        <taxon>Eurotiales</taxon>
        <taxon>Aspergillaceae</taxon>
        <taxon>Aspergillus</taxon>
    </lineage>
</organism>
<gene>
    <name evidence="4" type="ORF">APUU_20004S</name>
</gene>
<feature type="repeat" description="ANK" evidence="3">
    <location>
        <begin position="284"/>
        <end position="317"/>
    </location>
</feature>
<evidence type="ECO:0008006" key="6">
    <source>
        <dbReference type="Google" id="ProtNLM"/>
    </source>
</evidence>
<dbReference type="PANTHER" id="PTHR24171:SF10">
    <property type="entry name" value="ANKYRIN REPEAT DOMAIN-CONTAINING PROTEIN 29-LIKE"/>
    <property type="match status" value="1"/>
</dbReference>
<dbReference type="SUPFAM" id="SSF48403">
    <property type="entry name" value="Ankyrin repeat"/>
    <property type="match status" value="1"/>
</dbReference>
<dbReference type="Proteomes" id="UP000654913">
    <property type="component" value="Chromosome 2"/>
</dbReference>
<dbReference type="Gene3D" id="1.25.40.20">
    <property type="entry name" value="Ankyrin repeat-containing domain"/>
    <property type="match status" value="1"/>
</dbReference>
<sequence length="351" mass="39408">MRHLSEWSADCLLLIADQLPQDRDLSRLARTSRRMYSLFNPYLYRRAIQSRGATRGLWWAIRIGSLTAARYALEAGAGIHAKEDDYSADCVVVRALEVRDRARNIWNSRMHFGWKISPHVVDGLLDQYRRIILLLLDSGADIHERSRQGWTPLHKAAWLRDVEMVRVLVERGADITLTSDHGGTPLHLGAFSGHVGVMRYLLEKGADIHARKKCSSTALHEAARQGCLNAAAFLLENGAEVDARDENGQTPLHAAVWSGIMRPIEKVVQLLLDNGADIEALDAKGWTPLQRAVASGYSDKVVDCLIANGANIEVRDQEGRNLSQLGQKHCRPKFARRFARRSDRVRNRGSR</sequence>
<evidence type="ECO:0000256" key="3">
    <source>
        <dbReference type="PROSITE-ProRule" id="PRU00023"/>
    </source>
</evidence>
<evidence type="ECO:0000256" key="1">
    <source>
        <dbReference type="ARBA" id="ARBA00022737"/>
    </source>
</evidence>
<dbReference type="RefSeq" id="XP_041551766.1">
    <property type="nucleotide sequence ID" value="XM_041698598.1"/>
</dbReference>
<feature type="repeat" description="ANK" evidence="3">
    <location>
        <begin position="214"/>
        <end position="246"/>
    </location>
</feature>
<evidence type="ECO:0000256" key="2">
    <source>
        <dbReference type="ARBA" id="ARBA00023043"/>
    </source>
</evidence>
<proteinExistence type="predicted"/>
<dbReference type="InterPro" id="IPR002110">
    <property type="entry name" value="Ankyrin_rpt"/>
</dbReference>
<dbReference type="Pfam" id="PF13637">
    <property type="entry name" value="Ank_4"/>
    <property type="match status" value="2"/>
</dbReference>
<feature type="repeat" description="ANK" evidence="3">
    <location>
        <begin position="181"/>
        <end position="213"/>
    </location>
</feature>
<dbReference type="PRINTS" id="PR01415">
    <property type="entry name" value="ANKYRIN"/>
</dbReference>
<keyword evidence="1" id="KW-0677">Repeat</keyword>
<dbReference type="Pfam" id="PF12796">
    <property type="entry name" value="Ank_2"/>
    <property type="match status" value="1"/>
</dbReference>
<keyword evidence="5" id="KW-1185">Reference proteome</keyword>